<name>F5YKF2_TREPZ</name>
<dbReference type="eggNOG" id="COG1840">
    <property type="taxonomic scope" value="Bacteria"/>
</dbReference>
<evidence type="ECO:0000313" key="3">
    <source>
        <dbReference type="EMBL" id="AEF83789.1"/>
    </source>
</evidence>
<dbReference type="Gene3D" id="3.40.190.10">
    <property type="entry name" value="Periplasmic binding protein-like II"/>
    <property type="match status" value="2"/>
</dbReference>
<dbReference type="HOGENOM" id="CLU_026974_0_1_12"/>
<reference evidence="4" key="1">
    <citation type="submission" date="2009-12" db="EMBL/GenBank/DDBJ databases">
        <title>Complete sequence of Treponema primitia strain ZAS-2.</title>
        <authorList>
            <person name="Tetu S.G."/>
            <person name="Matson E."/>
            <person name="Ren Q."/>
            <person name="Seshadri R."/>
            <person name="Elbourne L."/>
            <person name="Hassan K.A."/>
            <person name="Durkin A."/>
            <person name="Radune D."/>
            <person name="Mohamoud Y."/>
            <person name="Shay R."/>
            <person name="Jin S."/>
            <person name="Zhang X."/>
            <person name="Lucey K."/>
            <person name="Ballor N.R."/>
            <person name="Ottesen E."/>
            <person name="Rosenthal R."/>
            <person name="Allen A."/>
            <person name="Leadbetter J.R."/>
            <person name="Paulsen I.T."/>
        </authorList>
    </citation>
    <scope>NUCLEOTIDE SEQUENCE [LARGE SCALE GENOMIC DNA]</scope>
    <source>
        <strain evidence="4">ATCC BAA-887 / DSM 12427 / ZAS-2</strain>
    </source>
</reference>
<dbReference type="OrthoDB" id="305758at2"/>
<evidence type="ECO:0000256" key="1">
    <source>
        <dbReference type="ARBA" id="ARBA00022729"/>
    </source>
</evidence>
<accession>F5YKF2</accession>
<dbReference type="InterPro" id="IPR026045">
    <property type="entry name" value="Ferric-bd"/>
</dbReference>
<keyword evidence="1 2" id="KW-0732">Signal</keyword>
<dbReference type="Pfam" id="PF13343">
    <property type="entry name" value="SBP_bac_6"/>
    <property type="match status" value="1"/>
</dbReference>
<dbReference type="PIRSF" id="PIRSF002825">
    <property type="entry name" value="CfbpA"/>
    <property type="match status" value="1"/>
</dbReference>
<dbReference type="GO" id="GO:0015888">
    <property type="term" value="P:thiamine transport"/>
    <property type="evidence" value="ECO:0007669"/>
    <property type="project" value="TreeGrafter"/>
</dbReference>
<organism evidence="3 4">
    <name type="scientific">Treponema primitia (strain ATCC BAA-887 / DSM 12427 / ZAS-2)</name>
    <dbReference type="NCBI Taxonomy" id="545694"/>
    <lineage>
        <taxon>Bacteria</taxon>
        <taxon>Pseudomonadati</taxon>
        <taxon>Spirochaetota</taxon>
        <taxon>Spirochaetia</taxon>
        <taxon>Spirochaetales</taxon>
        <taxon>Treponemataceae</taxon>
        <taxon>Treponema</taxon>
    </lineage>
</organism>
<dbReference type="STRING" id="545694.TREPR_1982"/>
<dbReference type="PROSITE" id="PS51257">
    <property type="entry name" value="PROKAR_LIPOPROTEIN"/>
    <property type="match status" value="1"/>
</dbReference>
<dbReference type="AlphaFoldDB" id="F5YKF2"/>
<gene>
    <name evidence="3" type="ordered locus">TREPR_1982</name>
</gene>
<dbReference type="Proteomes" id="UP000009223">
    <property type="component" value="Chromosome"/>
</dbReference>
<dbReference type="GO" id="GO:0030288">
    <property type="term" value="C:outer membrane-bounded periplasmic space"/>
    <property type="evidence" value="ECO:0007669"/>
    <property type="project" value="TreeGrafter"/>
</dbReference>
<protein>
    <submittedName>
        <fullName evidence="3">Iron ABC transporter substrate-binding protein</fullName>
    </submittedName>
</protein>
<dbReference type="EMBL" id="CP001843">
    <property type="protein sequence ID" value="AEF83789.1"/>
    <property type="molecule type" value="Genomic_DNA"/>
</dbReference>
<dbReference type="SUPFAM" id="SSF53850">
    <property type="entry name" value="Periplasmic binding protein-like II"/>
    <property type="match status" value="1"/>
</dbReference>
<dbReference type="PANTHER" id="PTHR30006">
    <property type="entry name" value="THIAMINE-BINDING PERIPLASMIC PROTEIN-RELATED"/>
    <property type="match status" value="1"/>
</dbReference>
<dbReference type="KEGG" id="tpi:TREPR_1982"/>
<evidence type="ECO:0000256" key="2">
    <source>
        <dbReference type="SAM" id="SignalP"/>
    </source>
</evidence>
<dbReference type="RefSeq" id="WP_015708171.1">
    <property type="nucleotide sequence ID" value="NC_015578.1"/>
</dbReference>
<proteinExistence type="predicted"/>
<dbReference type="GO" id="GO:0030976">
    <property type="term" value="F:thiamine pyrophosphate binding"/>
    <property type="evidence" value="ECO:0007669"/>
    <property type="project" value="TreeGrafter"/>
</dbReference>
<reference evidence="3 4" key="2">
    <citation type="journal article" date="2011" name="ISME J.">
        <title>RNA-seq reveals cooperative metabolic interactions between two termite-gut spirochete species in co-culture.</title>
        <authorList>
            <person name="Rosenthal A.Z."/>
            <person name="Matson E.G."/>
            <person name="Eldar A."/>
            <person name="Leadbetter J.R."/>
        </authorList>
    </citation>
    <scope>NUCLEOTIDE SEQUENCE [LARGE SCALE GENOMIC DNA]</scope>
    <source>
        <strain evidence="4">ATCC BAA-887 / DSM 12427 / ZAS-2</strain>
    </source>
</reference>
<feature type="signal peptide" evidence="2">
    <location>
        <begin position="1"/>
        <end position="16"/>
    </location>
</feature>
<feature type="chain" id="PRO_5003329950" evidence="2">
    <location>
        <begin position="17"/>
        <end position="349"/>
    </location>
</feature>
<dbReference type="CDD" id="cd13544">
    <property type="entry name" value="PBP2_Fbp_like_1"/>
    <property type="match status" value="1"/>
</dbReference>
<keyword evidence="4" id="KW-1185">Reference proteome</keyword>
<sequence length="349" mass="38194">MKHRLPLFLFVSILLAACTPKSGQSAGTAAPAYNQLTVYSALPDQEIPTYFNAFEKDTGIHVNYVRLSAGEMMARISAEKNNPQASLMHGGSSDTYVAANKEGLLSPYQSSELANIPAQYHDADGVWNPIYVGAIAFVCNTDWFKENNLKMPTSWADLVKPEFKGQVSMAHPATSGTSYTVLATLIQLFGETESWNYLKKLDANVRQYTKAGAAPPQEAALGEAAIAITFSHDGLKPKMEGYPVELVFPTEGTGYEVGGVALIKNGFEKEQENAKRFIDWFMSVRGQELFIDAASNRLPVNTKAKYTPGLVSLDDLPIINYDAVWAGQNKAAFVAKFNDLIENTSNLKE</sequence>
<evidence type="ECO:0000313" key="4">
    <source>
        <dbReference type="Proteomes" id="UP000009223"/>
    </source>
</evidence>
<dbReference type="PANTHER" id="PTHR30006:SF2">
    <property type="entry name" value="ABC TRANSPORTER SUBSTRATE-BINDING PROTEIN"/>
    <property type="match status" value="1"/>
</dbReference>
<dbReference type="GO" id="GO:0030975">
    <property type="term" value="F:thiamine binding"/>
    <property type="evidence" value="ECO:0007669"/>
    <property type="project" value="TreeGrafter"/>
</dbReference>